<dbReference type="EMBL" id="KF438082">
    <property type="protein sequence ID" value="AHB64358.1"/>
    <property type="molecule type" value="Genomic_DNA"/>
</dbReference>
<accession>V5TI28</accession>
<dbReference type="PANTHER" id="PTHR36766">
    <property type="entry name" value="PLANT BROAD-SPECTRUM MILDEW RESISTANCE PROTEIN RPW8"/>
    <property type="match status" value="1"/>
</dbReference>
<dbReference type="Gene3D" id="1.10.8.430">
    <property type="entry name" value="Helical domain of apoptotic protease-activating factors"/>
    <property type="match status" value="1"/>
</dbReference>
<dbReference type="GO" id="GO:0005524">
    <property type="term" value="F:ATP binding"/>
    <property type="evidence" value="ECO:0007669"/>
    <property type="project" value="UniProtKB-KW"/>
</dbReference>
<dbReference type="Pfam" id="PF18052">
    <property type="entry name" value="Rx_N"/>
    <property type="match status" value="1"/>
</dbReference>
<dbReference type="SUPFAM" id="SSF52058">
    <property type="entry name" value="L domain-like"/>
    <property type="match status" value="1"/>
</dbReference>
<dbReference type="Pfam" id="PF23559">
    <property type="entry name" value="WHD_DRP"/>
    <property type="match status" value="1"/>
</dbReference>
<dbReference type="GO" id="GO:0043531">
    <property type="term" value="F:ADP binding"/>
    <property type="evidence" value="ECO:0007669"/>
    <property type="project" value="InterPro"/>
</dbReference>
<dbReference type="InterPro" id="IPR002182">
    <property type="entry name" value="NB-ARC"/>
</dbReference>
<feature type="domain" description="NB-ARC" evidence="5">
    <location>
        <begin position="126"/>
        <end position="300"/>
    </location>
</feature>
<evidence type="ECO:0000256" key="3">
    <source>
        <dbReference type="ARBA" id="ARBA00022821"/>
    </source>
</evidence>
<dbReference type="InterPro" id="IPR042197">
    <property type="entry name" value="Apaf_helical"/>
</dbReference>
<evidence type="ECO:0000313" key="9">
    <source>
        <dbReference type="EMBL" id="AHB64358.1"/>
    </source>
</evidence>
<evidence type="ECO:0000259" key="5">
    <source>
        <dbReference type="Pfam" id="PF00931"/>
    </source>
</evidence>
<feature type="domain" description="Disease resistance R13L4/SHOC-2-like LRR" evidence="8">
    <location>
        <begin position="526"/>
        <end position="706"/>
    </location>
</feature>
<keyword evidence="4" id="KW-0067">ATP-binding</keyword>
<dbReference type="AlphaFoldDB" id="V5TI28"/>
<feature type="domain" description="Disease resistance protein winged helix" evidence="7">
    <location>
        <begin position="389"/>
        <end position="461"/>
    </location>
</feature>
<dbReference type="PANTHER" id="PTHR36766:SF61">
    <property type="entry name" value="NB-ARC DOMAIN DISEASE RESISTANCE PROTEIN"/>
    <property type="match status" value="1"/>
</dbReference>
<dbReference type="Pfam" id="PF23598">
    <property type="entry name" value="LRR_14"/>
    <property type="match status" value="1"/>
</dbReference>
<dbReference type="InterPro" id="IPR041118">
    <property type="entry name" value="Rx_N"/>
</dbReference>
<dbReference type="InterPro" id="IPR036388">
    <property type="entry name" value="WH-like_DNA-bd_sf"/>
</dbReference>
<feature type="domain" description="Disease resistance N-terminal" evidence="6">
    <location>
        <begin position="1"/>
        <end position="54"/>
    </location>
</feature>
<evidence type="ECO:0000259" key="6">
    <source>
        <dbReference type="Pfam" id="PF18052"/>
    </source>
</evidence>
<keyword evidence="3" id="KW-0611">Plant defense</keyword>
<dbReference type="Gene3D" id="1.20.5.4130">
    <property type="match status" value="1"/>
</dbReference>
<dbReference type="Gene3D" id="1.10.10.10">
    <property type="entry name" value="Winged helix-like DNA-binding domain superfamily/Winged helix DNA-binding domain"/>
    <property type="match status" value="1"/>
</dbReference>
<sequence length="803" mass="91887">MSAISAVLLDAEKKQENNHLVEDWLMKLRDALHDAEDLLDDINVEFLRQKVEAELKIVTWVRNFCILSDMDDRIKKIIVRINEVANMISSLHLRELDQYQVNASNRQRVMNSISYMRCCREVVGREEDEKKVIERLLEKSDSFVVVPIVGIGGLGKTALVNLIFDDDRIKDGFDLRIWVDVSDDWSIERIWEKKVVRGFDRSSDKNVSGVDFFSCLNDYVRGKKFLLVLDDVWNCNRVEWLDMKKMLLGNCAKGSRIVATTRYKSTASIMGENKNENSLYQLGALVDGDCRYLFEKWAFAEGERVQHPNLVKIGQEIVMKCGGVPLAIRSVGGLLSGTKEESYWMSVKNSDTWSMSHLPEKEDGIMSVLKLSYDQLPSHFKDCFAYCSLFPKGKEFDKQDLIHLWMAQGFIQPSNNDQQLEDVGTWYINEFVSRSIFEIVHENHKTEIVKCRMHDLFHDLAKLVAGNLMVNSDISKMSESTRHISFWDQDDIREYPSSFLKLPKLRTLLSDTKLGPHFNVFLAGSTYLRALDLSNIGLTHFPNSIGNMKHLRYLNLNGNNELRILPDSICSLHFLQTLKLSGCRRISTFPKNFSHLVSLRYLVITSPNILEKQLGTLTSLRSLTIECRNLVSLTEVIQNLTSLRTLRIHNCAKLNSLPSSLKNCTALENLEVVNCPMIESLDVCMQGLSSLRSLTIKGLSKLRTLPIKPECYASSLQYLFVIDCICLMILPDCVRTLSSLMRLHIRYCPNLFDLPCGFGQLTSLQVLQIDGCPVLSTRCRRIVGEDWEKIAHVHEIYVDNVRI</sequence>
<dbReference type="PRINTS" id="PR00364">
    <property type="entry name" value="DISEASERSIST"/>
</dbReference>
<keyword evidence="1" id="KW-0677">Repeat</keyword>
<reference evidence="9" key="1">
    <citation type="submission" date="2013-07" db="EMBL/GenBank/DDBJ databases">
        <title>Genome wide identification of nucleotide-binding site (NBS)- leucine-rich repeat (LRR) gene family in Cicer arietinum (Chickpea).</title>
        <authorList>
            <person name="Sharma R."/>
            <person name="Suresh C.G."/>
        </authorList>
    </citation>
    <scope>NUCLEOTIDE SEQUENCE</scope>
</reference>
<organism evidence="9">
    <name type="scientific">Cicer arietinum</name>
    <name type="common">Chickpea</name>
    <name type="synonym">Garbanzo</name>
    <dbReference type="NCBI Taxonomy" id="3827"/>
    <lineage>
        <taxon>Eukaryota</taxon>
        <taxon>Viridiplantae</taxon>
        <taxon>Streptophyta</taxon>
        <taxon>Embryophyta</taxon>
        <taxon>Tracheophyta</taxon>
        <taxon>Spermatophyta</taxon>
        <taxon>Magnoliopsida</taxon>
        <taxon>eudicotyledons</taxon>
        <taxon>Gunneridae</taxon>
        <taxon>Pentapetalae</taxon>
        <taxon>rosids</taxon>
        <taxon>fabids</taxon>
        <taxon>Fabales</taxon>
        <taxon>Fabaceae</taxon>
        <taxon>Papilionoideae</taxon>
        <taxon>50 kb inversion clade</taxon>
        <taxon>NPAAA clade</taxon>
        <taxon>Hologalegina</taxon>
        <taxon>IRL clade</taxon>
        <taxon>Cicereae</taxon>
        <taxon>Cicer</taxon>
    </lineage>
</organism>
<evidence type="ECO:0000256" key="4">
    <source>
        <dbReference type="ARBA" id="ARBA00022840"/>
    </source>
</evidence>
<keyword evidence="2" id="KW-0547">Nucleotide-binding</keyword>
<protein>
    <submittedName>
        <fullName evidence="9">NBS-LRR protein</fullName>
    </submittedName>
</protein>
<dbReference type="SUPFAM" id="SSF52540">
    <property type="entry name" value="P-loop containing nucleoside triphosphate hydrolases"/>
    <property type="match status" value="1"/>
</dbReference>
<dbReference type="Gene3D" id="3.40.50.300">
    <property type="entry name" value="P-loop containing nucleotide triphosphate hydrolases"/>
    <property type="match status" value="1"/>
</dbReference>
<evidence type="ECO:0000259" key="7">
    <source>
        <dbReference type="Pfam" id="PF23559"/>
    </source>
</evidence>
<dbReference type="InterPro" id="IPR058922">
    <property type="entry name" value="WHD_DRP"/>
</dbReference>
<dbReference type="GO" id="GO:0051707">
    <property type="term" value="P:response to other organism"/>
    <property type="evidence" value="ECO:0007669"/>
    <property type="project" value="UniProtKB-ARBA"/>
</dbReference>
<name>V5TI28_CICAR</name>
<dbReference type="InterPro" id="IPR055414">
    <property type="entry name" value="LRR_R13L4/SHOC2-like"/>
</dbReference>
<proteinExistence type="predicted"/>
<evidence type="ECO:0000259" key="8">
    <source>
        <dbReference type="Pfam" id="PF23598"/>
    </source>
</evidence>
<dbReference type="InterPro" id="IPR032675">
    <property type="entry name" value="LRR_dom_sf"/>
</dbReference>
<dbReference type="InterPro" id="IPR027417">
    <property type="entry name" value="P-loop_NTPase"/>
</dbReference>
<dbReference type="Pfam" id="PF00931">
    <property type="entry name" value="NB-ARC"/>
    <property type="match status" value="1"/>
</dbReference>
<dbReference type="FunFam" id="1.10.10.10:FF:000322">
    <property type="entry name" value="Probable disease resistance protein At1g63360"/>
    <property type="match status" value="1"/>
</dbReference>
<evidence type="ECO:0000256" key="1">
    <source>
        <dbReference type="ARBA" id="ARBA00022737"/>
    </source>
</evidence>
<evidence type="ECO:0000256" key="2">
    <source>
        <dbReference type="ARBA" id="ARBA00022741"/>
    </source>
</evidence>
<dbReference type="Gene3D" id="3.80.10.10">
    <property type="entry name" value="Ribonuclease Inhibitor"/>
    <property type="match status" value="1"/>
</dbReference>
<dbReference type="GO" id="GO:0006952">
    <property type="term" value="P:defense response"/>
    <property type="evidence" value="ECO:0007669"/>
    <property type="project" value="UniProtKB-KW"/>
</dbReference>